<dbReference type="InterPro" id="IPR013324">
    <property type="entry name" value="RNA_pol_sigma_r3/r4-like"/>
</dbReference>
<accession>A0ABU2A081</accession>
<dbReference type="PANTHER" id="PTHR43133">
    <property type="entry name" value="RNA POLYMERASE ECF-TYPE SIGMA FACTO"/>
    <property type="match status" value="1"/>
</dbReference>
<dbReference type="SUPFAM" id="SSF88659">
    <property type="entry name" value="Sigma3 and sigma4 domains of RNA polymerase sigma factors"/>
    <property type="match status" value="1"/>
</dbReference>
<protein>
    <submittedName>
        <fullName evidence="9">RNA polymerase sigma-70 factor (ECF subfamily)</fullName>
    </submittedName>
</protein>
<evidence type="ECO:0000256" key="1">
    <source>
        <dbReference type="ARBA" id="ARBA00010641"/>
    </source>
</evidence>
<feature type="domain" description="RNA polymerase sigma-70 region 2" evidence="7">
    <location>
        <begin position="87"/>
        <end position="148"/>
    </location>
</feature>
<feature type="compositionally biased region" description="Basic and acidic residues" evidence="6">
    <location>
        <begin position="18"/>
        <end position="30"/>
    </location>
</feature>
<keyword evidence="4" id="KW-0238">DNA-binding</keyword>
<keyword evidence="3" id="KW-0731">Sigma factor</keyword>
<evidence type="ECO:0000256" key="4">
    <source>
        <dbReference type="ARBA" id="ARBA00023125"/>
    </source>
</evidence>
<evidence type="ECO:0000256" key="3">
    <source>
        <dbReference type="ARBA" id="ARBA00023082"/>
    </source>
</evidence>
<dbReference type="SUPFAM" id="SSF88946">
    <property type="entry name" value="Sigma2 domain of RNA polymerase sigma factors"/>
    <property type="match status" value="1"/>
</dbReference>
<evidence type="ECO:0000259" key="8">
    <source>
        <dbReference type="Pfam" id="PF08281"/>
    </source>
</evidence>
<keyword evidence="10" id="KW-1185">Reference proteome</keyword>
<proteinExistence type="inferred from homology"/>
<dbReference type="RefSeq" id="WP_290196410.1">
    <property type="nucleotide sequence ID" value="NZ_CP047654.1"/>
</dbReference>
<evidence type="ECO:0000313" key="10">
    <source>
        <dbReference type="Proteomes" id="UP001180840"/>
    </source>
</evidence>
<dbReference type="InterPro" id="IPR036388">
    <property type="entry name" value="WH-like_DNA-bd_sf"/>
</dbReference>
<comment type="similarity">
    <text evidence="1">Belongs to the sigma-70 factor family. ECF subfamily.</text>
</comment>
<evidence type="ECO:0000256" key="2">
    <source>
        <dbReference type="ARBA" id="ARBA00023015"/>
    </source>
</evidence>
<dbReference type="InterPro" id="IPR013249">
    <property type="entry name" value="RNA_pol_sigma70_r4_t2"/>
</dbReference>
<dbReference type="InterPro" id="IPR014284">
    <property type="entry name" value="RNA_pol_sigma-70_dom"/>
</dbReference>
<dbReference type="Pfam" id="PF04542">
    <property type="entry name" value="Sigma70_r2"/>
    <property type="match status" value="1"/>
</dbReference>
<dbReference type="Proteomes" id="UP001180840">
    <property type="component" value="Unassembled WGS sequence"/>
</dbReference>
<dbReference type="InterPro" id="IPR007627">
    <property type="entry name" value="RNA_pol_sigma70_r2"/>
</dbReference>
<name>A0ABU2A081_9CORY</name>
<evidence type="ECO:0000256" key="5">
    <source>
        <dbReference type="ARBA" id="ARBA00023163"/>
    </source>
</evidence>
<evidence type="ECO:0000259" key="7">
    <source>
        <dbReference type="Pfam" id="PF04542"/>
    </source>
</evidence>
<dbReference type="EMBL" id="JAVDXZ010000001">
    <property type="protein sequence ID" value="MDR7330584.1"/>
    <property type="molecule type" value="Genomic_DNA"/>
</dbReference>
<dbReference type="InterPro" id="IPR013325">
    <property type="entry name" value="RNA_pol_sigma_r2"/>
</dbReference>
<dbReference type="Gene3D" id="1.10.10.10">
    <property type="entry name" value="Winged helix-like DNA-binding domain superfamily/Winged helix DNA-binding domain"/>
    <property type="match status" value="1"/>
</dbReference>
<comment type="caution">
    <text evidence="9">The sequence shown here is derived from an EMBL/GenBank/DDBJ whole genome shotgun (WGS) entry which is preliminary data.</text>
</comment>
<keyword evidence="5" id="KW-0804">Transcription</keyword>
<evidence type="ECO:0000256" key="6">
    <source>
        <dbReference type="SAM" id="MobiDB-lite"/>
    </source>
</evidence>
<dbReference type="PANTHER" id="PTHR43133:SF50">
    <property type="entry name" value="ECF RNA POLYMERASE SIGMA FACTOR SIGM"/>
    <property type="match status" value="1"/>
</dbReference>
<dbReference type="NCBIfam" id="TIGR02937">
    <property type="entry name" value="sigma70-ECF"/>
    <property type="match status" value="1"/>
</dbReference>
<evidence type="ECO:0000313" key="9">
    <source>
        <dbReference type="EMBL" id="MDR7330584.1"/>
    </source>
</evidence>
<reference evidence="9" key="1">
    <citation type="submission" date="2023-07" db="EMBL/GenBank/DDBJ databases">
        <title>Sequencing the genomes of 1000 actinobacteria strains.</title>
        <authorList>
            <person name="Klenk H.-P."/>
        </authorList>
    </citation>
    <scope>NUCLEOTIDE SEQUENCE</scope>
    <source>
        <strain evidence="9">DSM 107476</strain>
    </source>
</reference>
<dbReference type="Pfam" id="PF08281">
    <property type="entry name" value="Sigma70_r4_2"/>
    <property type="match status" value="1"/>
</dbReference>
<gene>
    <name evidence="9" type="ORF">J2S39_002260</name>
</gene>
<feature type="domain" description="RNA polymerase sigma factor 70 region 4 type 2" evidence="8">
    <location>
        <begin position="186"/>
        <end position="236"/>
    </location>
</feature>
<dbReference type="Gene3D" id="1.10.1740.10">
    <property type="match status" value="1"/>
</dbReference>
<keyword evidence="2" id="KW-0805">Transcription regulation</keyword>
<sequence length="249" mass="27816">MPGPEQRLDQPSTIAERTAADARERARDRLTAVVGNSRFEGDGFNDPARPPEPGRFAALAHLGKTERSDEQLVSDFLAGDATAFSTIVERHRARLLWVARRYTRGNEADAEDVVQEALFKASRKLGSFRQESSLSTWLHRMVMNGGYDFSHHRFRREMPTLNDDTVDAEHDYRLAHDPHAAHSESMAVREALNSLHPDQRRALLAVDAFGYSVKDVAREEGVKPGTIKSRRARARTAFSEALARVGASP</sequence>
<feature type="region of interest" description="Disordered" evidence="6">
    <location>
        <begin position="1"/>
        <end position="53"/>
    </location>
</feature>
<organism evidence="9 10">
    <name type="scientific">Corynebacterium guangdongense</name>
    <dbReference type="NCBI Taxonomy" id="1783348"/>
    <lineage>
        <taxon>Bacteria</taxon>
        <taxon>Bacillati</taxon>
        <taxon>Actinomycetota</taxon>
        <taxon>Actinomycetes</taxon>
        <taxon>Mycobacteriales</taxon>
        <taxon>Corynebacteriaceae</taxon>
        <taxon>Corynebacterium</taxon>
    </lineage>
</organism>
<dbReference type="InterPro" id="IPR039425">
    <property type="entry name" value="RNA_pol_sigma-70-like"/>
</dbReference>